<gene>
    <name evidence="1" type="ORF">QE152_g7777</name>
</gene>
<reference evidence="1 2" key="1">
    <citation type="journal article" date="2024" name="BMC Genomics">
        <title>De novo assembly and annotation of Popillia japonica's genome with initial clues to its potential as an invasive pest.</title>
        <authorList>
            <person name="Cucini C."/>
            <person name="Boschi S."/>
            <person name="Funari R."/>
            <person name="Cardaioli E."/>
            <person name="Iannotti N."/>
            <person name="Marturano G."/>
            <person name="Paoli F."/>
            <person name="Bruttini M."/>
            <person name="Carapelli A."/>
            <person name="Frati F."/>
            <person name="Nardi F."/>
        </authorList>
    </citation>
    <scope>NUCLEOTIDE SEQUENCE [LARGE SCALE GENOMIC DNA]</scope>
    <source>
        <strain evidence="1">DMR45628</strain>
    </source>
</reference>
<protein>
    <submittedName>
        <fullName evidence="1">Uncharacterized protein</fullName>
    </submittedName>
</protein>
<dbReference type="EMBL" id="JASPKY010000058">
    <property type="protein sequence ID" value="KAK9744445.1"/>
    <property type="molecule type" value="Genomic_DNA"/>
</dbReference>
<organism evidence="1 2">
    <name type="scientific">Popillia japonica</name>
    <name type="common">Japanese beetle</name>
    <dbReference type="NCBI Taxonomy" id="7064"/>
    <lineage>
        <taxon>Eukaryota</taxon>
        <taxon>Metazoa</taxon>
        <taxon>Ecdysozoa</taxon>
        <taxon>Arthropoda</taxon>
        <taxon>Hexapoda</taxon>
        <taxon>Insecta</taxon>
        <taxon>Pterygota</taxon>
        <taxon>Neoptera</taxon>
        <taxon>Endopterygota</taxon>
        <taxon>Coleoptera</taxon>
        <taxon>Polyphaga</taxon>
        <taxon>Scarabaeiformia</taxon>
        <taxon>Scarabaeidae</taxon>
        <taxon>Rutelinae</taxon>
        <taxon>Popillia</taxon>
    </lineage>
</organism>
<evidence type="ECO:0000313" key="1">
    <source>
        <dbReference type="EMBL" id="KAK9744445.1"/>
    </source>
</evidence>
<sequence length="178" mass="20694">MIKKRKELKVKLNGMDDNSVNYEDIRKEYRELNKGIRKRARILADNLARRAEEAVASHNTREVYRNTRLLAKKGYQNDGVPLLDKKGQLLTTTEDQLERWKEYYTEMLTENSVDGDSQMEEEHAIEDSLEIDVSKPTNLEVENAVRHMRSNKAAKVDKFPSELWKADIRSTTGNLQLV</sequence>
<comment type="caution">
    <text evidence="1">The sequence shown here is derived from an EMBL/GenBank/DDBJ whole genome shotgun (WGS) entry which is preliminary data.</text>
</comment>
<proteinExistence type="predicted"/>
<keyword evidence="2" id="KW-1185">Reference proteome</keyword>
<accession>A0AAW1M8P0</accession>
<evidence type="ECO:0000313" key="2">
    <source>
        <dbReference type="Proteomes" id="UP001458880"/>
    </source>
</evidence>
<dbReference type="Proteomes" id="UP001458880">
    <property type="component" value="Unassembled WGS sequence"/>
</dbReference>
<name>A0AAW1M8P0_POPJA</name>
<dbReference type="AlphaFoldDB" id="A0AAW1M8P0"/>